<accession>A0A6G7KUF4</accession>
<reference evidence="2 3" key="1">
    <citation type="submission" date="2019-11" db="EMBL/GenBank/DDBJ databases">
        <authorList>
            <person name="Ndlovu S.S."/>
            <person name="Carulei O."/>
        </authorList>
    </citation>
    <scope>NUCLEOTIDE SEQUENCE [LARGE SCALE GENOMIC DNA]</scope>
    <source>
        <strain evidence="2">RSA_2_2004</strain>
    </source>
</reference>
<organismHost>
    <name type="scientific">Potamochoerus larvatus</name>
    <name type="common">Bushpig</name>
    <dbReference type="NCBI Taxonomy" id="273792"/>
</organismHost>
<organismHost>
    <name type="scientific">Phacochoerus aethiopicus</name>
    <name type="common">Warthog</name>
    <dbReference type="NCBI Taxonomy" id="85517"/>
</organismHost>
<keyword evidence="1" id="KW-1133">Transmembrane helix</keyword>
<organism evidence="2 3">
    <name type="scientific">African swine fever virus</name>
    <name type="common">ASFV</name>
    <dbReference type="NCBI Taxonomy" id="10497"/>
    <lineage>
        <taxon>Viruses</taxon>
        <taxon>Varidnaviria</taxon>
        <taxon>Bamfordvirae</taxon>
        <taxon>Nucleocytoviricota</taxon>
        <taxon>Pokkesviricetes</taxon>
        <taxon>Asfuvirales</taxon>
        <taxon>Asfarviridae</taxon>
        <taxon>Asfivirus</taxon>
        <taxon>Asfivirus haemorrhagiae</taxon>
    </lineage>
</organism>
<feature type="transmembrane region" description="Helical" evidence="1">
    <location>
        <begin position="137"/>
        <end position="154"/>
    </location>
</feature>
<feature type="transmembrane region" description="Helical" evidence="1">
    <location>
        <begin position="175"/>
        <end position="195"/>
    </location>
</feature>
<evidence type="ECO:0000256" key="1">
    <source>
        <dbReference type="SAM" id="Phobius"/>
    </source>
</evidence>
<evidence type="ECO:0000313" key="3">
    <source>
        <dbReference type="Proteomes" id="UP000502315"/>
    </source>
</evidence>
<organismHost>
    <name type="scientific">Ornithodoros</name>
    <name type="common">relapsing fever ticks</name>
    <dbReference type="NCBI Taxonomy" id="6937"/>
</organismHost>
<name>A0A6G7KUF4_ASF</name>
<dbReference type="EMBL" id="MN641877">
    <property type="protein sequence ID" value="QII88998.2"/>
    <property type="molecule type" value="Genomic_DNA"/>
</dbReference>
<organismHost>
    <name type="scientific">Ornithodoros moubata</name>
    <name type="common">Soft tick</name>
    <name type="synonym">Argasid tick</name>
    <dbReference type="NCBI Taxonomy" id="6938"/>
</organismHost>
<organismHost>
    <name type="scientific">Phacochoerus africanus</name>
    <name type="common">Warthog</name>
    <dbReference type="NCBI Taxonomy" id="41426"/>
</organismHost>
<proteinExistence type="predicted"/>
<dbReference type="Proteomes" id="UP000502315">
    <property type="component" value="Genome"/>
</dbReference>
<keyword evidence="1" id="KW-0472">Membrane</keyword>
<evidence type="ECO:0000313" key="2">
    <source>
        <dbReference type="EMBL" id="QII88998.2"/>
    </source>
</evidence>
<protein>
    <submittedName>
        <fullName evidence="2">PI243L</fullName>
    </submittedName>
</protein>
<feature type="transmembrane region" description="Helical" evidence="1">
    <location>
        <begin position="201"/>
        <end position="221"/>
    </location>
</feature>
<sequence>MTNKLMPAFFTGTKYRCRLIEGACLYFSVRTHTLLAVGTLIQLCRLFGDFLLRTYSIFCLLFYCGRGAKLGERHATNCLRFYLARNYLIMGIVILLLVSFFFAVIIMFVTPTTGCIFFYKGFFLLLVRILLSRGLNFLRVFGAYISMFLTKHMFLQRSTKHHLDIITHFQNIIRFYSFGIFHIYIGGIILCHTIYYKWFIILYIFFTRVSLYKTFLFNLICTDTILQMLIYQKYDTIAGYMHF</sequence>
<keyword evidence="1" id="KW-0812">Transmembrane</keyword>
<organismHost>
    <name type="scientific">Sus scrofa</name>
    <name type="common">Pig</name>
    <dbReference type="NCBI Taxonomy" id="9823"/>
</organismHost>
<feature type="transmembrane region" description="Helical" evidence="1">
    <location>
        <begin position="88"/>
        <end position="109"/>
    </location>
</feature>
<gene>
    <name evidence="2" type="primary">I243L</name>
</gene>